<dbReference type="InterPro" id="IPR008979">
    <property type="entry name" value="Galactose-bd-like_sf"/>
</dbReference>
<accession>A0AAQ0LM35</accession>
<feature type="transmembrane region" description="Helical" evidence="1">
    <location>
        <begin position="56"/>
        <end position="74"/>
    </location>
</feature>
<dbReference type="GO" id="GO:0030246">
    <property type="term" value="F:carbohydrate binding"/>
    <property type="evidence" value="ECO:0007669"/>
    <property type="project" value="InterPro"/>
</dbReference>
<dbReference type="InterPro" id="IPR005084">
    <property type="entry name" value="CBM6"/>
</dbReference>
<dbReference type="SUPFAM" id="SSF51445">
    <property type="entry name" value="(Trans)glycosidases"/>
    <property type="match status" value="1"/>
</dbReference>
<dbReference type="Gene3D" id="2.60.120.260">
    <property type="entry name" value="Galactose-binding domain-like"/>
    <property type="match status" value="1"/>
</dbReference>
<reference evidence="3 4" key="1">
    <citation type="submission" date="2018-08" db="EMBL/GenBank/DDBJ databases">
        <title>A genome reference for cultivated species of the human gut microbiota.</title>
        <authorList>
            <person name="Zou Y."/>
            <person name="Xue W."/>
            <person name="Luo G."/>
        </authorList>
    </citation>
    <scope>NUCLEOTIDE SEQUENCE [LARGE SCALE GENOMIC DNA]</scope>
    <source>
        <strain evidence="3 4">AF19-10AC</strain>
    </source>
</reference>
<dbReference type="Gene3D" id="3.20.20.80">
    <property type="entry name" value="Glycosidases"/>
    <property type="match status" value="1"/>
</dbReference>
<comment type="caution">
    <text evidence="3">The sequence shown here is derived from an EMBL/GenBank/DDBJ whole genome shotgun (WGS) entry which is preliminary data.</text>
</comment>
<evidence type="ECO:0000313" key="3">
    <source>
        <dbReference type="EMBL" id="RGT49426.1"/>
    </source>
</evidence>
<dbReference type="EMBL" id="QRWT01000019">
    <property type="protein sequence ID" value="RGT49426.1"/>
    <property type="molecule type" value="Genomic_DNA"/>
</dbReference>
<keyword evidence="1" id="KW-1133">Transmembrane helix</keyword>
<organism evidence="3 4">
    <name type="scientific">Bacteroides intestinalis</name>
    <dbReference type="NCBI Taxonomy" id="329854"/>
    <lineage>
        <taxon>Bacteria</taxon>
        <taxon>Pseudomonadati</taxon>
        <taxon>Bacteroidota</taxon>
        <taxon>Bacteroidia</taxon>
        <taxon>Bacteroidales</taxon>
        <taxon>Bacteroidaceae</taxon>
        <taxon>Bacteroides</taxon>
    </lineage>
</organism>
<keyword evidence="1" id="KW-0812">Transmembrane</keyword>
<dbReference type="Proteomes" id="UP000284772">
    <property type="component" value="Unassembled WGS sequence"/>
</dbReference>
<gene>
    <name evidence="3" type="ORF">DWX27_15835</name>
</gene>
<dbReference type="PROSITE" id="PS51175">
    <property type="entry name" value="CBM6"/>
    <property type="match status" value="1"/>
</dbReference>
<evidence type="ECO:0000259" key="2">
    <source>
        <dbReference type="PROSITE" id="PS51175"/>
    </source>
</evidence>
<evidence type="ECO:0000313" key="4">
    <source>
        <dbReference type="Proteomes" id="UP000284772"/>
    </source>
</evidence>
<evidence type="ECO:0000256" key="1">
    <source>
        <dbReference type="SAM" id="Phobius"/>
    </source>
</evidence>
<dbReference type="InterPro" id="IPR017853">
    <property type="entry name" value="GH"/>
</dbReference>
<proteinExistence type="predicted"/>
<feature type="transmembrane region" description="Helical" evidence="1">
    <location>
        <begin position="6"/>
        <end position="35"/>
    </location>
</feature>
<dbReference type="SUPFAM" id="SSF49785">
    <property type="entry name" value="Galactose-binding domain-like"/>
    <property type="match status" value="1"/>
</dbReference>
<protein>
    <submittedName>
        <fullName evidence="3">DUF4978 domain-containing protein</fullName>
    </submittedName>
</protein>
<keyword evidence="1" id="KW-0472">Membrane</keyword>
<name>A0AAQ0LM35_9BACE</name>
<sequence length="692" mass="78090">MAVDCFPLSILPICLCLFSDKLVTFACLFILLKFINQINMKTMKSNHSGHKTKVRMKSFILFTMLLLLSSGGMAKEKTSQKKVISYVDTSLNGSQKYVLRVDGKPFYMTNVQVRFDKLRYRWNWDIATCERLLEQTAALGFNTLSIPIHWYEVEPSKDHFDWTTLELYLNLARKYNFKVEMLWFSQNSGGHVQWLKPDQLRTPDYVMHSPKAGDFQSFSTEGSSRQTTSDYTIRRDISDYSLDLGDKKLRAREAYVLGKVMEHIAQWDLDNDSPHTVIGVQLGNEVRSYPSATIVEYMSELGRAVKESSYPVWTRMNCTYVDIHSVLYSNEQLRSTVGTYIDFVGIDTYRHHFGTEDSYAESVRTNVPYMGKNYRMIMEIGAEIPNIAQLQLAALSGNNNFDYYELCGPDDHGIFIKDEKNEFAPRGAYLEDVRLVNRMLNSVMTDVALNASGYGLFVHNWKGDSLMPTTGVEGITFKPGYINSQALSIIRSGSEVVLATSKGGVFSWPDSLEFISTSRGYFDTNNKWVDEGALELKNNKKITSLKADAGWTIRLLRKAEAPMPAVIRQAELTDVGGGVTMEVDIENAWGFSGSGYLVFPLSGGYATWKEVDGLTGGKRTLALRYSNGSTQVRTARLNVNGSRFTVQFKPTGAWNAYRCAEISVELRPGADNTITLESTWTGTGYVDELQIY</sequence>
<dbReference type="InterPro" id="IPR055240">
    <property type="entry name" value="CBM13-like"/>
</dbReference>
<dbReference type="Pfam" id="PF22704">
    <property type="entry name" value="CBM13-like"/>
    <property type="match status" value="1"/>
</dbReference>
<feature type="domain" description="CBM6" evidence="2">
    <location>
        <begin position="566"/>
        <end position="692"/>
    </location>
</feature>
<dbReference type="AlphaFoldDB" id="A0AAQ0LM35"/>